<organism evidence="2 3">
    <name type="scientific">Pisolithus microcarpus 441</name>
    <dbReference type="NCBI Taxonomy" id="765257"/>
    <lineage>
        <taxon>Eukaryota</taxon>
        <taxon>Fungi</taxon>
        <taxon>Dikarya</taxon>
        <taxon>Basidiomycota</taxon>
        <taxon>Agaricomycotina</taxon>
        <taxon>Agaricomycetes</taxon>
        <taxon>Agaricomycetidae</taxon>
        <taxon>Boletales</taxon>
        <taxon>Sclerodermatineae</taxon>
        <taxon>Pisolithaceae</taxon>
        <taxon>Pisolithus</taxon>
    </lineage>
</organism>
<evidence type="ECO:0000256" key="1">
    <source>
        <dbReference type="SAM" id="MobiDB-lite"/>
    </source>
</evidence>
<accession>A0A0C9ZKG2</accession>
<reference evidence="2 3" key="1">
    <citation type="submission" date="2014-04" db="EMBL/GenBank/DDBJ databases">
        <authorList>
            <consortium name="DOE Joint Genome Institute"/>
            <person name="Kuo A."/>
            <person name="Kohler A."/>
            <person name="Costa M.D."/>
            <person name="Nagy L.G."/>
            <person name="Floudas D."/>
            <person name="Copeland A."/>
            <person name="Barry K.W."/>
            <person name="Cichocki N."/>
            <person name="Veneault-Fourrey C."/>
            <person name="LaButti K."/>
            <person name="Lindquist E.A."/>
            <person name="Lipzen A."/>
            <person name="Lundell T."/>
            <person name="Morin E."/>
            <person name="Murat C."/>
            <person name="Sun H."/>
            <person name="Tunlid A."/>
            <person name="Henrissat B."/>
            <person name="Grigoriev I.V."/>
            <person name="Hibbett D.S."/>
            <person name="Martin F."/>
            <person name="Nordberg H.P."/>
            <person name="Cantor M.N."/>
            <person name="Hua S.X."/>
        </authorList>
    </citation>
    <scope>NUCLEOTIDE SEQUENCE [LARGE SCALE GENOMIC DNA]</scope>
    <source>
        <strain evidence="2 3">441</strain>
    </source>
</reference>
<dbReference type="Proteomes" id="UP000054018">
    <property type="component" value="Unassembled WGS sequence"/>
</dbReference>
<proteinExistence type="predicted"/>
<dbReference type="AlphaFoldDB" id="A0A0C9ZKG2"/>
<keyword evidence="3" id="KW-1185">Reference proteome</keyword>
<reference evidence="3" key="2">
    <citation type="submission" date="2015-01" db="EMBL/GenBank/DDBJ databases">
        <title>Evolutionary Origins and Diversification of the Mycorrhizal Mutualists.</title>
        <authorList>
            <consortium name="DOE Joint Genome Institute"/>
            <consortium name="Mycorrhizal Genomics Consortium"/>
            <person name="Kohler A."/>
            <person name="Kuo A."/>
            <person name="Nagy L.G."/>
            <person name="Floudas D."/>
            <person name="Copeland A."/>
            <person name="Barry K.W."/>
            <person name="Cichocki N."/>
            <person name="Veneault-Fourrey C."/>
            <person name="LaButti K."/>
            <person name="Lindquist E.A."/>
            <person name="Lipzen A."/>
            <person name="Lundell T."/>
            <person name="Morin E."/>
            <person name="Murat C."/>
            <person name="Riley R."/>
            <person name="Ohm R."/>
            <person name="Sun H."/>
            <person name="Tunlid A."/>
            <person name="Henrissat B."/>
            <person name="Grigoriev I.V."/>
            <person name="Hibbett D.S."/>
            <person name="Martin F."/>
        </authorList>
    </citation>
    <scope>NUCLEOTIDE SEQUENCE [LARGE SCALE GENOMIC DNA]</scope>
    <source>
        <strain evidence="3">441</strain>
    </source>
</reference>
<evidence type="ECO:0000313" key="3">
    <source>
        <dbReference type="Proteomes" id="UP000054018"/>
    </source>
</evidence>
<dbReference type="HOGENOM" id="CLU_2980026_0_0_1"/>
<feature type="region of interest" description="Disordered" evidence="1">
    <location>
        <begin position="1"/>
        <end position="20"/>
    </location>
</feature>
<sequence>MRERKTCDCKRSTTPNHASPVHSIRIKTNTCVRANEFFSVCYTCAYIKTTQVLLILSE</sequence>
<feature type="compositionally biased region" description="Basic and acidic residues" evidence="1">
    <location>
        <begin position="1"/>
        <end position="11"/>
    </location>
</feature>
<name>A0A0C9ZKG2_9AGAM</name>
<gene>
    <name evidence="2" type="ORF">PISMIDRAFT_682343</name>
</gene>
<dbReference type="EMBL" id="KN833765">
    <property type="protein sequence ID" value="KIK20393.1"/>
    <property type="molecule type" value="Genomic_DNA"/>
</dbReference>
<evidence type="ECO:0000313" key="2">
    <source>
        <dbReference type="EMBL" id="KIK20393.1"/>
    </source>
</evidence>
<protein>
    <submittedName>
        <fullName evidence="2">Uncharacterized protein</fullName>
    </submittedName>
</protein>